<evidence type="ECO:0000313" key="2">
    <source>
        <dbReference type="EMBL" id="KAG7372539.1"/>
    </source>
</evidence>
<feature type="region of interest" description="Disordered" evidence="1">
    <location>
        <begin position="581"/>
        <end position="609"/>
    </location>
</feature>
<evidence type="ECO:0000256" key="1">
    <source>
        <dbReference type="SAM" id="MobiDB-lite"/>
    </source>
</evidence>
<keyword evidence="3" id="KW-1185">Reference proteome</keyword>
<dbReference type="EMBL" id="JAGRRH010000003">
    <property type="protein sequence ID" value="KAG7372539.1"/>
    <property type="molecule type" value="Genomic_DNA"/>
</dbReference>
<gene>
    <name evidence="2" type="ORF">IV203_018682</name>
</gene>
<reference evidence="2" key="1">
    <citation type="journal article" date="2021" name="Sci. Rep.">
        <title>Diploid genomic architecture of Nitzschia inconspicua, an elite biomass production diatom.</title>
        <authorList>
            <person name="Oliver A."/>
            <person name="Podell S."/>
            <person name="Pinowska A."/>
            <person name="Traller J.C."/>
            <person name="Smith S.R."/>
            <person name="McClure R."/>
            <person name="Beliaev A."/>
            <person name="Bohutskyi P."/>
            <person name="Hill E.A."/>
            <person name="Rabines A."/>
            <person name="Zheng H."/>
            <person name="Allen L.Z."/>
            <person name="Kuo A."/>
            <person name="Grigoriev I.V."/>
            <person name="Allen A.E."/>
            <person name="Hazlebeck D."/>
            <person name="Allen E.E."/>
        </authorList>
    </citation>
    <scope>NUCLEOTIDE SEQUENCE</scope>
    <source>
        <strain evidence="2">Hildebrandi</strain>
    </source>
</reference>
<reference evidence="2" key="2">
    <citation type="submission" date="2021-04" db="EMBL/GenBank/DDBJ databases">
        <authorList>
            <person name="Podell S."/>
        </authorList>
    </citation>
    <scope>NUCLEOTIDE SEQUENCE</scope>
    <source>
        <strain evidence="2">Hildebrandi</strain>
    </source>
</reference>
<name>A0A9K3Q8W3_9STRA</name>
<feature type="region of interest" description="Disordered" evidence="1">
    <location>
        <begin position="156"/>
        <end position="186"/>
    </location>
</feature>
<proteinExistence type="predicted"/>
<accession>A0A9K3Q8W3</accession>
<feature type="region of interest" description="Disordered" evidence="1">
    <location>
        <begin position="516"/>
        <end position="567"/>
    </location>
</feature>
<feature type="region of interest" description="Disordered" evidence="1">
    <location>
        <begin position="1"/>
        <end position="32"/>
    </location>
</feature>
<dbReference type="AlphaFoldDB" id="A0A9K3Q8W3"/>
<feature type="compositionally biased region" description="Basic residues" evidence="1">
    <location>
        <begin position="544"/>
        <end position="560"/>
    </location>
</feature>
<feature type="compositionally biased region" description="Acidic residues" evidence="1">
    <location>
        <begin position="521"/>
        <end position="540"/>
    </location>
</feature>
<comment type="caution">
    <text evidence="2">The sequence shown here is derived from an EMBL/GenBank/DDBJ whole genome shotgun (WGS) entry which is preliminary data.</text>
</comment>
<evidence type="ECO:0000313" key="3">
    <source>
        <dbReference type="Proteomes" id="UP000693970"/>
    </source>
</evidence>
<organism evidence="2 3">
    <name type="scientific">Nitzschia inconspicua</name>
    <dbReference type="NCBI Taxonomy" id="303405"/>
    <lineage>
        <taxon>Eukaryota</taxon>
        <taxon>Sar</taxon>
        <taxon>Stramenopiles</taxon>
        <taxon>Ochrophyta</taxon>
        <taxon>Bacillariophyta</taxon>
        <taxon>Bacillariophyceae</taxon>
        <taxon>Bacillariophycidae</taxon>
        <taxon>Bacillariales</taxon>
        <taxon>Bacillariaceae</taxon>
        <taxon>Nitzschia</taxon>
    </lineage>
</organism>
<sequence length="625" mass="70260">MPRVQRCPAGHISSSRTPVAKKTRPVADPPIHGTFISDSDDATAFTEQFIVNNNNNNNNKIQVIHPVDTMESYTLEAKPTRATLAETFSSGDDGDSADENHYFNATTTHEQRQDHDDEYHTMRVVVNRTFSSEDGYQHGVPDLGDSFINLAEEAAYPEQSYRDENYHDDEDDNGRDDYLSNRLGTDSSYSSGEDFINMAEEAAQIPSRHFRSTVNMREDEFESYAQVYGMEDGEEEDMGREEDDTVLQFVDSEDGQAFSFRTRTDHARLATTKTYENSSRHHRTTDCALQENVSLEATSMGYETCSKTLNTNLETLHTDMEGVNYIPTLNEHDILHDPAYHHHGEIELHAATGDMADGESYEDDDDEHRIGDDGSGTGFDYHHGGALGVHIVPTTSYMYEDDGFIRHDGGLHQNGTFQETVTTFQDDTITEYTKDTKTVETQDGERDAVLSQLEDSYLSDRSSTTSWDEGSYASASRNVSRIDSFDGTEFTEETGRGNGTLLDILKSFRDMNVRSSRNISDSEDDDDGEAELLSDIDEDEVKTPRRHSRGNQRRRSRGKSTNRDLTSVLSQIGAAGMDLLNETIEQSQQGSSRSSSRRRRRRSDPAGKIIESLRDIFNCGAPSRY</sequence>
<dbReference type="Proteomes" id="UP000693970">
    <property type="component" value="Unassembled WGS sequence"/>
</dbReference>
<protein>
    <submittedName>
        <fullName evidence="2">Uncharacterized protein</fullName>
    </submittedName>
</protein>